<reference evidence="9" key="1">
    <citation type="journal article" date="2013" name="Ind. Biotechnol.">
        <title>Comparative genomics analysis of Trichoderma reesei strains.</title>
        <authorList>
            <person name="Koike H."/>
            <person name="Aerts A."/>
            <person name="LaButti K."/>
            <person name="Grigoriev I.V."/>
            <person name="Baker S.E."/>
        </authorList>
    </citation>
    <scope>NUCLEOTIDE SEQUENCE [LARGE SCALE GENOMIC DNA]</scope>
    <source>
        <strain evidence="9">ATCC 56765 / BCRC 32924 / NRRL 11460 / Rut C-30</strain>
    </source>
</reference>
<dbReference type="OrthoDB" id="40134at2759"/>
<feature type="domain" description="Amino acid transporter transmembrane" evidence="7">
    <location>
        <begin position="154"/>
        <end position="527"/>
    </location>
</feature>
<comment type="similarity">
    <text evidence="2">Belongs to the amino acid/polyamine transporter 2 family.</text>
</comment>
<keyword evidence="5 6" id="KW-0472">Membrane</keyword>
<dbReference type="GO" id="GO:0015179">
    <property type="term" value="F:L-amino acid transmembrane transporter activity"/>
    <property type="evidence" value="ECO:0007669"/>
    <property type="project" value="TreeGrafter"/>
</dbReference>
<feature type="transmembrane region" description="Helical" evidence="6">
    <location>
        <begin position="505"/>
        <end position="527"/>
    </location>
</feature>
<dbReference type="PANTHER" id="PTHR22950">
    <property type="entry name" value="AMINO ACID TRANSPORTER"/>
    <property type="match status" value="1"/>
</dbReference>
<proteinExistence type="inferred from homology"/>
<feature type="transmembrane region" description="Helical" evidence="6">
    <location>
        <begin position="299"/>
        <end position="320"/>
    </location>
</feature>
<feature type="transmembrane region" description="Helical" evidence="6">
    <location>
        <begin position="268"/>
        <end position="287"/>
    </location>
</feature>
<feature type="transmembrane region" description="Helical" evidence="6">
    <location>
        <begin position="434"/>
        <end position="453"/>
    </location>
</feature>
<dbReference type="AlphaFoldDB" id="A0A024S1D9"/>
<evidence type="ECO:0000259" key="7">
    <source>
        <dbReference type="Pfam" id="PF01490"/>
    </source>
</evidence>
<evidence type="ECO:0000256" key="2">
    <source>
        <dbReference type="ARBA" id="ARBA00008066"/>
    </source>
</evidence>
<evidence type="ECO:0000313" key="8">
    <source>
        <dbReference type="EMBL" id="ETR98031.1"/>
    </source>
</evidence>
<dbReference type="PANTHER" id="PTHR22950:SF461">
    <property type="entry name" value="AMINO ACID TRANSPORTER TRANSMEMBRANE DOMAIN-CONTAINING PROTEIN"/>
    <property type="match status" value="1"/>
</dbReference>
<feature type="transmembrane region" description="Helical" evidence="6">
    <location>
        <begin position="160"/>
        <end position="181"/>
    </location>
</feature>
<dbReference type="Proteomes" id="UP000024376">
    <property type="component" value="Unassembled WGS sequence"/>
</dbReference>
<gene>
    <name evidence="8" type="ORF">M419DRAFT_26543</name>
</gene>
<evidence type="ECO:0000256" key="3">
    <source>
        <dbReference type="ARBA" id="ARBA00022692"/>
    </source>
</evidence>
<feature type="transmembrane region" description="Helical" evidence="6">
    <location>
        <begin position="567"/>
        <end position="592"/>
    </location>
</feature>
<feature type="transmembrane region" description="Helical" evidence="6">
    <location>
        <begin position="187"/>
        <end position="205"/>
    </location>
</feature>
<dbReference type="GO" id="GO:0016020">
    <property type="term" value="C:membrane"/>
    <property type="evidence" value="ECO:0007669"/>
    <property type="project" value="UniProtKB-SubCell"/>
</dbReference>
<evidence type="ECO:0000313" key="9">
    <source>
        <dbReference type="Proteomes" id="UP000024376"/>
    </source>
</evidence>
<keyword evidence="4 6" id="KW-1133">Transmembrane helix</keyword>
<organism evidence="8 9">
    <name type="scientific">Hypocrea jecorina (strain ATCC 56765 / BCRC 32924 / NRRL 11460 / Rut C-30)</name>
    <name type="common">Trichoderma reesei</name>
    <dbReference type="NCBI Taxonomy" id="1344414"/>
    <lineage>
        <taxon>Eukaryota</taxon>
        <taxon>Fungi</taxon>
        <taxon>Dikarya</taxon>
        <taxon>Ascomycota</taxon>
        <taxon>Pezizomycotina</taxon>
        <taxon>Sordariomycetes</taxon>
        <taxon>Hypocreomycetidae</taxon>
        <taxon>Hypocreales</taxon>
        <taxon>Hypocreaceae</taxon>
        <taxon>Trichoderma</taxon>
    </lineage>
</organism>
<comment type="subcellular location">
    <subcellularLocation>
        <location evidence="1">Membrane</location>
        <topology evidence="1">Multi-pass membrane protein</topology>
    </subcellularLocation>
</comment>
<feature type="transmembrane region" description="Helical" evidence="6">
    <location>
        <begin position="236"/>
        <end position="256"/>
    </location>
</feature>
<feature type="transmembrane region" description="Helical" evidence="6">
    <location>
        <begin position="362"/>
        <end position="380"/>
    </location>
</feature>
<evidence type="ECO:0000256" key="4">
    <source>
        <dbReference type="ARBA" id="ARBA00022989"/>
    </source>
</evidence>
<dbReference type="KEGG" id="trr:M419DRAFT_26543"/>
<feature type="transmembrane region" description="Helical" evidence="6">
    <location>
        <begin position="392"/>
        <end position="414"/>
    </location>
</feature>
<dbReference type="HOGENOM" id="CLU_016053_1_0_1"/>
<evidence type="ECO:0000256" key="1">
    <source>
        <dbReference type="ARBA" id="ARBA00004141"/>
    </source>
</evidence>
<evidence type="ECO:0000256" key="6">
    <source>
        <dbReference type="SAM" id="Phobius"/>
    </source>
</evidence>
<accession>A0A024S1D9</accession>
<dbReference type="InterPro" id="IPR013057">
    <property type="entry name" value="AA_transpt_TM"/>
</dbReference>
<feature type="transmembrane region" description="Helical" evidence="6">
    <location>
        <begin position="479"/>
        <end position="499"/>
    </location>
</feature>
<evidence type="ECO:0000256" key="5">
    <source>
        <dbReference type="ARBA" id="ARBA00023136"/>
    </source>
</evidence>
<keyword evidence="3 6" id="KW-0812">Transmembrane</keyword>
<dbReference type="Pfam" id="PF01490">
    <property type="entry name" value="Aa_trans"/>
    <property type="match status" value="1"/>
</dbReference>
<name>A0A024S1D9_HYPJR</name>
<protein>
    <recommendedName>
        <fullName evidence="7">Amino acid transporter transmembrane domain-containing protein</fullName>
    </recommendedName>
</protein>
<dbReference type="EMBL" id="KI911165">
    <property type="protein sequence ID" value="ETR98031.1"/>
    <property type="molecule type" value="Genomic_DNA"/>
</dbReference>
<sequence length="615" mass="67166">MANIMPTGGLQPVAIPDDLINTAVEKESEALEKPQAITERVWGFAARIDPTVTFEEYQYWAKIEREEEYQANLEFKAEHGPRTVKSVLLGRFSKGIHHENKKKAEAAAAAAAAAADAGDASPTDEKSGIVGAPQKSVSLPTEAEWKQASRAMRTASWGTMFYLITTDILGWSSTPFVFASVGFGPGVALYIVFGAAAAFSGYILWKVFLGLDSSRYPMVSFGDTYFRVYGPFARHFINVAQAIQQFMTVAVLILGSGTTIAQLASEKICFIACLIIFMVVGMVFGSIRSLQRIGWLANLSVWINIVSFIIIMVACANYPIDYSAVTSSTLIKTIEPIKLFAGPPPDQYQQQATGFAGQFNGINQMVYSYGGALLFIAFLAEMRHPWDFWKGMLCAQTFICIVYIFFGAFVYGHYGQYSASNINNVIQPVSLQTANNVLGLITGAIACLMYMNVGMKTVYVEVFQEILGLPPITTRSGRWLWYALGPLYWALAFVVGAAVPNLNGISGIVGALLILNFTYTFPAFLYIGYRIKADAALPGEGFDPVTRVTTRHDSGFKRWRRGFMVNWHVNTMNIIYFLGGLVCSGMGSWAAIEGLIEVFGPGGTVATSFGCAAPV</sequence>